<keyword evidence="2" id="KW-1185">Reference proteome</keyword>
<protein>
    <submittedName>
        <fullName evidence="1">Nucleophile aminohydrolase</fullName>
    </submittedName>
</protein>
<dbReference type="Proteomes" id="UP001433508">
    <property type="component" value="Unassembled WGS sequence"/>
</dbReference>
<gene>
    <name evidence="1" type="ORF">V1525DRAFT_381783</name>
</gene>
<dbReference type="EMBL" id="MU971420">
    <property type="protein sequence ID" value="KAK9235348.1"/>
    <property type="molecule type" value="Genomic_DNA"/>
</dbReference>
<name>A0ACC3SUK6_LIPKO</name>
<proteinExistence type="predicted"/>
<sequence length="260" mass="28998">MDHNPANWGRPRADVYGPYNAAIHNAGPMARTQQPSITGTSVIAIKYNNGVMLAADNLASYGSLARFTDQERLIKVGEETVVGLSGDVSDMQYIQNLLERLIIEDNYEQDGHHLRAPHIYEYLSRVMYNRRSKIDPLWNAILVAGKKDDGSPFLAYVDLLGVTYSAPTIATGFGAYLAIPLLRKLAANDGDEKNITQEQARAAIDECMKVLFYRDARSLDKYSVATVKTDGQVTIEKDVRCKDMSWRFAEGIRGYGNQQL</sequence>
<organism evidence="1 2">
    <name type="scientific">Lipomyces kononenkoae</name>
    <name type="common">Yeast</name>
    <dbReference type="NCBI Taxonomy" id="34357"/>
    <lineage>
        <taxon>Eukaryota</taxon>
        <taxon>Fungi</taxon>
        <taxon>Dikarya</taxon>
        <taxon>Ascomycota</taxon>
        <taxon>Saccharomycotina</taxon>
        <taxon>Lipomycetes</taxon>
        <taxon>Lipomycetales</taxon>
        <taxon>Lipomycetaceae</taxon>
        <taxon>Lipomyces</taxon>
    </lineage>
</organism>
<evidence type="ECO:0000313" key="2">
    <source>
        <dbReference type="Proteomes" id="UP001433508"/>
    </source>
</evidence>
<reference evidence="2" key="1">
    <citation type="journal article" date="2024" name="Front. Bioeng. Biotechnol.">
        <title>Genome-scale model development and genomic sequencing of the oleaginous clade Lipomyces.</title>
        <authorList>
            <person name="Czajka J.J."/>
            <person name="Han Y."/>
            <person name="Kim J."/>
            <person name="Mondo S.J."/>
            <person name="Hofstad B.A."/>
            <person name="Robles A."/>
            <person name="Haridas S."/>
            <person name="Riley R."/>
            <person name="LaButti K."/>
            <person name="Pangilinan J."/>
            <person name="Andreopoulos W."/>
            <person name="Lipzen A."/>
            <person name="Yan J."/>
            <person name="Wang M."/>
            <person name="Ng V."/>
            <person name="Grigoriev I.V."/>
            <person name="Spatafora J.W."/>
            <person name="Magnuson J.K."/>
            <person name="Baker S.E."/>
            <person name="Pomraning K.R."/>
        </authorList>
    </citation>
    <scope>NUCLEOTIDE SEQUENCE [LARGE SCALE GENOMIC DNA]</scope>
    <source>
        <strain evidence="2">CBS 7786</strain>
    </source>
</reference>
<evidence type="ECO:0000313" key="1">
    <source>
        <dbReference type="EMBL" id="KAK9235348.1"/>
    </source>
</evidence>
<accession>A0ACC3SUK6</accession>
<comment type="caution">
    <text evidence="1">The sequence shown here is derived from an EMBL/GenBank/DDBJ whole genome shotgun (WGS) entry which is preliminary data.</text>
</comment>